<evidence type="ECO:0000256" key="6">
    <source>
        <dbReference type="ARBA" id="ARBA00022644"/>
    </source>
</evidence>
<dbReference type="Pfam" id="PF04030">
    <property type="entry name" value="ALO"/>
    <property type="match status" value="1"/>
</dbReference>
<dbReference type="PANTHER" id="PTHR13878">
    <property type="entry name" value="GULONOLACTONE OXIDASE"/>
    <property type="match status" value="1"/>
</dbReference>
<keyword evidence="7 11" id="KW-0732">Signal</keyword>
<keyword evidence="5" id="KW-0285">Flavoprotein</keyword>
<sequence length="606" mass="66994">MRSSNAFRFTTFIFFLVLLVSVSESTPPEDPIKCRSPNANCTITNAYATFPDRAICRVGEVKYPTTEGEVISAVAEATRAMRKIKVGTRFYHSIPKLACPDGVDGVVISTKYLNRVLKVDGEGMSITVEGGVTVREIIEVAAAGGLALPHAPYWWGLTIGGLLSTGAHGSSLWGKGSAVHDYVVGIKMVSPGGAQDGYAKVRRLVDGDQHLNAAKVSLGVLGIITQVTLKLQPMFKRSITYFERDDTDLSDQVISFGRSYEFADMTWYPSQRKVVYRRDTRVSSNTSGNGLYDFIPFRPTPSAALAIVRASEEYQEARRDAAGKCLSAKIITSLLSLSAYGLTNNGITFLKYPVIGYNNRLQSSGSCLDSVNDLRITACPWEPSIKGEFFHEIGISIDLKVVKGFIEDVRKLGELEPMAFCGLELYNGILMRYVKASTAYLGKEEDGINFDFTYYRSKDPMSPRLFEDVLEEVEQMALFKYGGSPHWGKNRNIAFLKAIGKYKNREGFLKIKNEYDPCGLFSNEWTNQILGVEGTVSIDKDGCALEGLCLCSKDSHCAPNLITSWTVLNYCLLGAIYTIDMLLYLGNRARQAISNLEHQFLEGHTI</sequence>
<dbReference type="InterPro" id="IPR016166">
    <property type="entry name" value="FAD-bd_PCMH"/>
</dbReference>
<dbReference type="GO" id="GO:0003885">
    <property type="term" value="F:D-arabinono-1,4-lactone oxidase activity"/>
    <property type="evidence" value="ECO:0007669"/>
    <property type="project" value="InterPro"/>
</dbReference>
<evidence type="ECO:0000256" key="10">
    <source>
        <dbReference type="ARBA" id="ARBA00048083"/>
    </source>
</evidence>
<feature type="domain" description="FAD-binding PCMH-type" evidence="12">
    <location>
        <begin position="47"/>
        <end position="234"/>
    </location>
</feature>
<dbReference type="FunFam" id="3.30.465.10:FF:000033">
    <property type="entry name" value="L-gulonolactone oxidase 5"/>
    <property type="match status" value="1"/>
</dbReference>
<evidence type="ECO:0000256" key="9">
    <source>
        <dbReference type="ARBA" id="ARBA00023002"/>
    </source>
</evidence>
<feature type="signal peptide" evidence="11">
    <location>
        <begin position="1"/>
        <end position="25"/>
    </location>
</feature>
<feature type="chain" id="PRO_5043843188" description="L-gulonolactone oxidase" evidence="11">
    <location>
        <begin position="26"/>
        <end position="606"/>
    </location>
</feature>
<gene>
    <name evidence="13" type="primary">GULLO6</name>
    <name evidence="13" type="ORF">SDJN03_10192</name>
</gene>
<dbReference type="AlphaFoldDB" id="A0AAV6NF51"/>
<comment type="similarity">
    <text evidence="3">Belongs to the oxygen-dependent FAD-linked oxidoreductase family.</text>
</comment>
<name>A0AAV6NF51_9ROSI</name>
<dbReference type="InterPro" id="IPR006094">
    <property type="entry name" value="Oxid_FAD_bind_N"/>
</dbReference>
<dbReference type="PANTHER" id="PTHR13878:SF67">
    <property type="entry name" value="L-GULONOLACTONE OXIDASE 5"/>
    <property type="match status" value="1"/>
</dbReference>
<dbReference type="Pfam" id="PF22906">
    <property type="entry name" value="GULLO2-like_3rd"/>
    <property type="match status" value="1"/>
</dbReference>
<dbReference type="InterPro" id="IPR050432">
    <property type="entry name" value="FAD-linked_Oxidoreductases_BP"/>
</dbReference>
<evidence type="ECO:0000256" key="7">
    <source>
        <dbReference type="ARBA" id="ARBA00022729"/>
    </source>
</evidence>
<comment type="cofactor">
    <cofactor evidence="1">
        <name>FAD</name>
        <dbReference type="ChEBI" id="CHEBI:57692"/>
    </cofactor>
</comment>
<dbReference type="EC" id="1.1.3.8" evidence="4"/>
<feature type="non-terminal residue" evidence="13">
    <location>
        <position position="1"/>
    </location>
</feature>
<dbReference type="InterPro" id="IPR007173">
    <property type="entry name" value="ALO_C"/>
</dbReference>
<evidence type="ECO:0000256" key="1">
    <source>
        <dbReference type="ARBA" id="ARBA00001974"/>
    </source>
</evidence>
<dbReference type="InterPro" id="IPR010030">
    <property type="entry name" value="GULO_Plant"/>
</dbReference>
<dbReference type="PROSITE" id="PS51387">
    <property type="entry name" value="FAD_PCMH"/>
    <property type="match status" value="1"/>
</dbReference>
<evidence type="ECO:0000259" key="12">
    <source>
        <dbReference type="PROSITE" id="PS51387"/>
    </source>
</evidence>
<dbReference type="Proteomes" id="UP000685013">
    <property type="component" value="Chromosome 6"/>
</dbReference>
<proteinExistence type="inferred from homology"/>
<dbReference type="GO" id="GO:0016020">
    <property type="term" value="C:membrane"/>
    <property type="evidence" value="ECO:0007669"/>
    <property type="project" value="InterPro"/>
</dbReference>
<dbReference type="GO" id="GO:0019853">
    <property type="term" value="P:L-ascorbic acid biosynthetic process"/>
    <property type="evidence" value="ECO:0007669"/>
    <property type="project" value="UniProtKB-KW"/>
</dbReference>
<accession>A0AAV6NF51</accession>
<dbReference type="InterPro" id="IPR055154">
    <property type="entry name" value="GULLO2-like_C"/>
</dbReference>
<evidence type="ECO:0000313" key="14">
    <source>
        <dbReference type="Proteomes" id="UP000685013"/>
    </source>
</evidence>
<dbReference type="NCBIfam" id="TIGR01677">
    <property type="entry name" value="pln_FAD_oxido"/>
    <property type="match status" value="1"/>
</dbReference>
<dbReference type="GO" id="GO:0050105">
    <property type="term" value="F:L-gulonolactone oxidase activity"/>
    <property type="evidence" value="ECO:0007669"/>
    <property type="project" value="UniProtKB-EC"/>
</dbReference>
<organism evidence="13 14">
    <name type="scientific">Cucurbita argyrosperma subsp. sororia</name>
    <dbReference type="NCBI Taxonomy" id="37648"/>
    <lineage>
        <taxon>Eukaryota</taxon>
        <taxon>Viridiplantae</taxon>
        <taxon>Streptophyta</taxon>
        <taxon>Embryophyta</taxon>
        <taxon>Tracheophyta</taxon>
        <taxon>Spermatophyta</taxon>
        <taxon>Magnoliopsida</taxon>
        <taxon>eudicotyledons</taxon>
        <taxon>Gunneridae</taxon>
        <taxon>Pentapetalae</taxon>
        <taxon>rosids</taxon>
        <taxon>fabids</taxon>
        <taxon>Cucurbitales</taxon>
        <taxon>Cucurbitaceae</taxon>
        <taxon>Cucurbiteae</taxon>
        <taxon>Cucurbita</taxon>
    </lineage>
</organism>
<evidence type="ECO:0000313" key="13">
    <source>
        <dbReference type="EMBL" id="KAG6597012.1"/>
    </source>
</evidence>
<comment type="pathway">
    <text evidence="2">Cofactor biosynthesis; L-ascorbate biosynthesis.</text>
</comment>
<keyword evidence="6" id="KW-0060">Ascorbate biosynthesis</keyword>
<evidence type="ECO:0000256" key="8">
    <source>
        <dbReference type="ARBA" id="ARBA00022827"/>
    </source>
</evidence>
<keyword evidence="8" id="KW-0274">FAD</keyword>
<evidence type="ECO:0000256" key="4">
    <source>
        <dbReference type="ARBA" id="ARBA00013121"/>
    </source>
</evidence>
<evidence type="ECO:0000256" key="3">
    <source>
        <dbReference type="ARBA" id="ARBA00005466"/>
    </source>
</evidence>
<dbReference type="Pfam" id="PF01565">
    <property type="entry name" value="FAD_binding_4"/>
    <property type="match status" value="1"/>
</dbReference>
<evidence type="ECO:0000256" key="2">
    <source>
        <dbReference type="ARBA" id="ARBA00005147"/>
    </source>
</evidence>
<dbReference type="GO" id="GO:0071949">
    <property type="term" value="F:FAD binding"/>
    <property type="evidence" value="ECO:0007669"/>
    <property type="project" value="InterPro"/>
</dbReference>
<dbReference type="EMBL" id="JAGKQH010000006">
    <property type="protein sequence ID" value="KAG6597012.1"/>
    <property type="molecule type" value="Genomic_DNA"/>
</dbReference>
<comment type="caution">
    <text evidence="13">The sequence shown here is derived from an EMBL/GenBank/DDBJ whole genome shotgun (WGS) entry which is preliminary data.</text>
</comment>
<comment type="catalytic activity">
    <reaction evidence="10">
        <text>L-gulono-1,4-lactone + O2 = L-ascorbate + H2O2 + H(+)</text>
        <dbReference type="Rhea" id="RHEA:32363"/>
        <dbReference type="ChEBI" id="CHEBI:15378"/>
        <dbReference type="ChEBI" id="CHEBI:15379"/>
        <dbReference type="ChEBI" id="CHEBI:16240"/>
        <dbReference type="ChEBI" id="CHEBI:17587"/>
        <dbReference type="ChEBI" id="CHEBI:38290"/>
        <dbReference type="EC" id="1.1.3.8"/>
    </reaction>
</comment>
<protein>
    <recommendedName>
        <fullName evidence="4">L-gulonolactone oxidase</fullName>
        <ecNumber evidence="4">1.1.3.8</ecNumber>
    </recommendedName>
</protein>
<keyword evidence="9" id="KW-0560">Oxidoreductase</keyword>
<keyword evidence="14" id="KW-1185">Reference proteome</keyword>
<reference evidence="13 14" key="1">
    <citation type="journal article" date="2021" name="Hortic Res">
        <title>The domestication of Cucurbita argyrosperma as revealed by the genome of its wild relative.</title>
        <authorList>
            <person name="Barrera-Redondo J."/>
            <person name="Sanchez-de la Vega G."/>
            <person name="Aguirre-Liguori J.A."/>
            <person name="Castellanos-Morales G."/>
            <person name="Gutierrez-Guerrero Y.T."/>
            <person name="Aguirre-Dugua X."/>
            <person name="Aguirre-Planter E."/>
            <person name="Tenaillon M.I."/>
            <person name="Lira-Saade R."/>
            <person name="Eguiarte L.E."/>
        </authorList>
    </citation>
    <scope>NUCLEOTIDE SEQUENCE [LARGE SCALE GENOMIC DNA]</scope>
    <source>
        <strain evidence="13">JBR-2021</strain>
    </source>
</reference>
<evidence type="ECO:0000256" key="5">
    <source>
        <dbReference type="ARBA" id="ARBA00022630"/>
    </source>
</evidence>
<evidence type="ECO:0000256" key="11">
    <source>
        <dbReference type="SAM" id="SignalP"/>
    </source>
</evidence>